<keyword evidence="2" id="KW-0132">Cell division</keyword>
<name>A0A1J3FJT7_NOCCA</name>
<dbReference type="CDD" id="cd20544">
    <property type="entry name" value="CYCLIN_AtCycD-like_rpt2"/>
    <property type="match status" value="1"/>
</dbReference>
<dbReference type="SMART" id="SM00385">
    <property type="entry name" value="CYCLIN"/>
    <property type="match status" value="1"/>
</dbReference>
<dbReference type="InterPro" id="IPR006671">
    <property type="entry name" value="Cyclin_N"/>
</dbReference>
<dbReference type="EMBL" id="GEVI01017399">
    <property type="protein sequence ID" value="JAU14921.1"/>
    <property type="molecule type" value="Transcribed_RNA"/>
</dbReference>
<protein>
    <submittedName>
        <fullName evidence="9">Cyclin-D2-1</fullName>
    </submittedName>
</protein>
<feature type="compositionally biased region" description="Basic residues" evidence="6">
    <location>
        <begin position="354"/>
        <end position="364"/>
    </location>
</feature>
<accession>A0A1J3FJT7</accession>
<dbReference type="EMBL" id="GEVK01008469">
    <property type="protein sequence ID" value="JAU44363.1"/>
    <property type="molecule type" value="Transcribed_RNA"/>
</dbReference>
<feature type="domain" description="Cyclin-like" evidence="7">
    <location>
        <begin position="106"/>
        <end position="194"/>
    </location>
</feature>
<organism evidence="9">
    <name type="scientific">Noccaea caerulescens</name>
    <name type="common">Alpine penny-cress</name>
    <name type="synonym">Thlaspi caerulescens</name>
    <dbReference type="NCBI Taxonomy" id="107243"/>
    <lineage>
        <taxon>Eukaryota</taxon>
        <taxon>Viridiplantae</taxon>
        <taxon>Streptophyta</taxon>
        <taxon>Embryophyta</taxon>
        <taxon>Tracheophyta</taxon>
        <taxon>Spermatophyta</taxon>
        <taxon>Magnoliopsida</taxon>
        <taxon>eudicotyledons</taxon>
        <taxon>Gunneridae</taxon>
        <taxon>Pentapetalae</taxon>
        <taxon>rosids</taxon>
        <taxon>malvids</taxon>
        <taxon>Brassicales</taxon>
        <taxon>Brassicaceae</taxon>
        <taxon>Coluteocarpeae</taxon>
        <taxon>Noccaea</taxon>
    </lineage>
</organism>
<keyword evidence="3 5" id="KW-0195">Cyclin</keyword>
<dbReference type="Pfam" id="PF02984">
    <property type="entry name" value="Cyclin_C"/>
    <property type="match status" value="1"/>
</dbReference>
<dbReference type="Gene3D" id="1.10.472.10">
    <property type="entry name" value="Cyclin-like"/>
    <property type="match status" value="2"/>
</dbReference>
<dbReference type="PANTHER" id="PTHR10177">
    <property type="entry name" value="CYCLINS"/>
    <property type="match status" value="1"/>
</dbReference>
<dbReference type="PROSITE" id="PS00292">
    <property type="entry name" value="CYCLINS"/>
    <property type="match status" value="1"/>
</dbReference>
<evidence type="ECO:0000259" key="7">
    <source>
        <dbReference type="SMART" id="SM00385"/>
    </source>
</evidence>
<evidence type="ECO:0000256" key="1">
    <source>
        <dbReference type="ARBA" id="ARBA00009065"/>
    </source>
</evidence>
<evidence type="ECO:0000313" key="8">
    <source>
        <dbReference type="EMBL" id="JAU14921.1"/>
    </source>
</evidence>
<dbReference type="InterPro" id="IPR039361">
    <property type="entry name" value="Cyclin"/>
</dbReference>
<reference evidence="9" key="1">
    <citation type="submission" date="2016-07" db="EMBL/GenBank/DDBJ databases">
        <title>De novo transcriptome assembly of four accessions of the metal hyperaccumulator plant Noccaea caerulescens.</title>
        <authorList>
            <person name="Blande D."/>
            <person name="Halimaa P."/>
            <person name="Tervahauta A.I."/>
            <person name="Aarts M.G."/>
            <person name="Karenlampi S.O."/>
        </authorList>
    </citation>
    <scope>NUCLEOTIDE SEQUENCE</scope>
</reference>
<dbReference type="InterPro" id="IPR004367">
    <property type="entry name" value="Cyclin_C-dom"/>
</dbReference>
<evidence type="ECO:0000256" key="6">
    <source>
        <dbReference type="SAM" id="MobiDB-lite"/>
    </source>
</evidence>
<dbReference type="InterPro" id="IPR048258">
    <property type="entry name" value="Cyclins_cyclin-box"/>
</dbReference>
<gene>
    <name evidence="8" type="ORF">GA_TR13448_c1_g1_i1_g.42570</name>
    <name evidence="9" type="ORF">LC_TR14634_c3_g1_i1_g.50042</name>
</gene>
<sequence length="364" mass="40590">MAEENLVCEETSESWISDNYDDNDDVVVDAGGFRNYNNEILRKDVNIFRNGSIPVMGFASPMGDDGGDDCIGEMVEKETDFKPGNDYLTRLRSGGFELRLRNEAMDWIWKACAHHNFGPLCIYLSINYLDRFLTSSELPKDKAWAIQLLAVSCLSLAAKMDEAYVPLSVDLQVENPKFVFEAKTIKRMELLVLNTLNWRMQVITPFSFIGYFLGKIKHQLSQNCIHRSSQLILNTTKEVEFLDFKASEISAAVAIAISFSGEADAVHAEKALSSLIHVEQERVPKCLKMMRDLSDRISVGVAALAPQNRSVPVPESPIGVLETICLSFKSDEITIGSCTNSSHSSSADNNSNSNKRRKITLKGE</sequence>
<evidence type="ECO:0000256" key="4">
    <source>
        <dbReference type="ARBA" id="ARBA00023306"/>
    </source>
</evidence>
<feature type="compositionally biased region" description="Low complexity" evidence="6">
    <location>
        <begin position="339"/>
        <end position="353"/>
    </location>
</feature>
<dbReference type="GO" id="GO:0051301">
    <property type="term" value="P:cell division"/>
    <property type="evidence" value="ECO:0007669"/>
    <property type="project" value="UniProtKB-KW"/>
</dbReference>
<dbReference type="InterPro" id="IPR036915">
    <property type="entry name" value="Cyclin-like_sf"/>
</dbReference>
<dbReference type="SUPFAM" id="SSF47954">
    <property type="entry name" value="Cyclin-like"/>
    <property type="match status" value="2"/>
</dbReference>
<dbReference type="FunFam" id="1.10.472.10:FF:000040">
    <property type="entry name" value="D6-type cyclin"/>
    <property type="match status" value="1"/>
</dbReference>
<dbReference type="AlphaFoldDB" id="A0A1J3FJT7"/>
<dbReference type="Pfam" id="PF00134">
    <property type="entry name" value="Cyclin_N"/>
    <property type="match status" value="1"/>
</dbReference>
<feature type="region of interest" description="Disordered" evidence="6">
    <location>
        <begin position="339"/>
        <end position="364"/>
    </location>
</feature>
<evidence type="ECO:0000313" key="9">
    <source>
        <dbReference type="EMBL" id="JAU44363.1"/>
    </source>
</evidence>
<dbReference type="FunFam" id="1.10.472.10:FF:000034">
    <property type="entry name" value="D2/4-type cyclin"/>
    <property type="match status" value="1"/>
</dbReference>
<proteinExistence type="inferred from homology"/>
<evidence type="ECO:0000256" key="5">
    <source>
        <dbReference type="RuleBase" id="RU000383"/>
    </source>
</evidence>
<dbReference type="InterPro" id="IPR013763">
    <property type="entry name" value="Cyclin-like_dom"/>
</dbReference>
<dbReference type="CDD" id="cd20543">
    <property type="entry name" value="CYCLIN_AtCycD-like_rpt1"/>
    <property type="match status" value="1"/>
</dbReference>
<keyword evidence="4" id="KW-0131">Cell cycle</keyword>
<comment type="similarity">
    <text evidence="1">Belongs to the cyclin family. Cyclin D subfamily.</text>
</comment>
<evidence type="ECO:0000256" key="2">
    <source>
        <dbReference type="ARBA" id="ARBA00022618"/>
    </source>
</evidence>
<evidence type="ECO:0000256" key="3">
    <source>
        <dbReference type="ARBA" id="ARBA00023127"/>
    </source>
</evidence>